<protein>
    <recommendedName>
        <fullName evidence="3">B box-type domain-containing protein</fullName>
    </recommendedName>
</protein>
<dbReference type="SUPFAM" id="SSF63829">
    <property type="entry name" value="Calcium-dependent phosphotriesterase"/>
    <property type="match status" value="1"/>
</dbReference>
<dbReference type="EMBL" id="UYJE01001714">
    <property type="protein sequence ID" value="VDI04495.1"/>
    <property type="molecule type" value="Genomic_DNA"/>
</dbReference>
<keyword evidence="2" id="KW-1185">Reference proteome</keyword>
<dbReference type="Proteomes" id="UP000596742">
    <property type="component" value="Unassembled WGS sequence"/>
</dbReference>
<dbReference type="OrthoDB" id="6093844at2759"/>
<evidence type="ECO:0000313" key="2">
    <source>
        <dbReference type="Proteomes" id="UP000596742"/>
    </source>
</evidence>
<organism evidence="1 2">
    <name type="scientific">Mytilus galloprovincialis</name>
    <name type="common">Mediterranean mussel</name>
    <dbReference type="NCBI Taxonomy" id="29158"/>
    <lineage>
        <taxon>Eukaryota</taxon>
        <taxon>Metazoa</taxon>
        <taxon>Spiralia</taxon>
        <taxon>Lophotrochozoa</taxon>
        <taxon>Mollusca</taxon>
        <taxon>Bivalvia</taxon>
        <taxon>Autobranchia</taxon>
        <taxon>Pteriomorphia</taxon>
        <taxon>Mytilida</taxon>
        <taxon>Mytiloidea</taxon>
        <taxon>Mytilidae</taxon>
        <taxon>Mytilinae</taxon>
        <taxon>Mytilus</taxon>
    </lineage>
</organism>
<evidence type="ECO:0000313" key="1">
    <source>
        <dbReference type="EMBL" id="VDI04495.1"/>
    </source>
</evidence>
<accession>A0A8B6CHV8</accession>
<gene>
    <name evidence="1" type="ORF">MGAL_10B063949</name>
</gene>
<sequence length="299" mass="34248">MPVYRCYECSNVLCNDCCINHDKLTDTEYHTFQSTNDKMLLNNKFEVSNRINDMKALPGGLLVIALFNRDKLLTYSVSDKQRNEISVGGLTNSIAMLDRNTVVVMLTRDYDVANSIAIVDIRQKQVIQHVDVTLDLPPYSYIPMFYTDDQLYISSYSVITVMDMSGTIDREIDLGFEPRDMCYDTKAARIYCIDYSEKKLICIDRDGNTIFTFTDPGLTNPKRLTIDNEGYVLILCHEDYNVQNIKVYRISPDGKSGEVIITGKLSESKRMRSSSICFHEESDEVVIGIYSCVYTYKKK</sequence>
<dbReference type="InterPro" id="IPR011042">
    <property type="entry name" value="6-blade_b-propeller_TolB-like"/>
</dbReference>
<dbReference type="CDD" id="cd19757">
    <property type="entry name" value="Bbox1"/>
    <property type="match status" value="1"/>
</dbReference>
<evidence type="ECO:0008006" key="3">
    <source>
        <dbReference type="Google" id="ProtNLM"/>
    </source>
</evidence>
<proteinExistence type="predicted"/>
<dbReference type="AlphaFoldDB" id="A0A8B6CHV8"/>
<name>A0A8B6CHV8_MYTGA</name>
<dbReference type="Gene3D" id="2.120.10.30">
    <property type="entry name" value="TolB, C-terminal domain"/>
    <property type="match status" value="1"/>
</dbReference>
<comment type="caution">
    <text evidence="1">The sequence shown here is derived from an EMBL/GenBank/DDBJ whole genome shotgun (WGS) entry which is preliminary data.</text>
</comment>
<reference evidence="1" key="1">
    <citation type="submission" date="2018-11" db="EMBL/GenBank/DDBJ databases">
        <authorList>
            <person name="Alioto T."/>
            <person name="Alioto T."/>
        </authorList>
    </citation>
    <scope>NUCLEOTIDE SEQUENCE</scope>
</reference>